<accession>F7R0H1</accession>
<evidence type="ECO:0000313" key="2">
    <source>
        <dbReference type="EMBL" id="EGM51547.1"/>
    </source>
</evidence>
<reference evidence="2 3" key="1">
    <citation type="journal article" date="2011" name="J. Bacteriol.">
        <title>Genome Sequence of Lactobacillus ruminis SPM0211, Isolated from a Fecal Sample from a Healthy Korean.</title>
        <authorList>
            <person name="Lee S."/>
            <person name="Cho Y.J."/>
            <person name="Lee A.H."/>
            <person name="Chun J."/>
            <person name="Ha N.J."/>
            <person name="Ko G."/>
        </authorList>
    </citation>
    <scope>NUCLEOTIDE SEQUENCE [LARGE SCALE GENOMIC DNA]</scope>
    <source>
        <strain evidence="2 3">SPM0211</strain>
    </source>
</reference>
<gene>
    <name evidence="2" type="ORF">LRU_01061</name>
</gene>
<evidence type="ECO:0000256" key="1">
    <source>
        <dbReference type="SAM" id="MobiDB-lite"/>
    </source>
</evidence>
<organism evidence="2 3">
    <name type="scientific">Ligilactobacillus ruminis SPM0211</name>
    <dbReference type="NCBI Taxonomy" id="1040964"/>
    <lineage>
        <taxon>Bacteria</taxon>
        <taxon>Bacillati</taxon>
        <taxon>Bacillota</taxon>
        <taxon>Bacilli</taxon>
        <taxon>Lactobacillales</taxon>
        <taxon>Lactobacillaceae</taxon>
        <taxon>Ligilactobacillus</taxon>
    </lineage>
</organism>
<feature type="region of interest" description="Disordered" evidence="1">
    <location>
        <begin position="17"/>
        <end position="41"/>
    </location>
</feature>
<comment type="caution">
    <text evidence="2">The sequence shown here is derived from an EMBL/GenBank/DDBJ whole genome shotgun (WGS) entry which is preliminary data.</text>
</comment>
<dbReference type="EMBL" id="AFOJ01000005">
    <property type="protein sequence ID" value="EGM51547.1"/>
    <property type="molecule type" value="Genomic_DNA"/>
</dbReference>
<protein>
    <submittedName>
        <fullName evidence="2">Uncharacterized protein</fullName>
    </submittedName>
</protein>
<evidence type="ECO:0000313" key="3">
    <source>
        <dbReference type="Proteomes" id="UP000002971"/>
    </source>
</evidence>
<proteinExistence type="predicted"/>
<name>F7R0H1_9LACO</name>
<sequence length="41" mass="4465">MACSKNAVYGQNGQKWPFVRKNSDVSDPVLRTNAPKSGLCP</sequence>
<dbReference type="AlphaFoldDB" id="F7R0H1"/>
<dbReference type="Proteomes" id="UP000002971">
    <property type="component" value="Unassembled WGS sequence"/>
</dbReference>